<feature type="transmembrane region" description="Helical" evidence="1">
    <location>
        <begin position="75"/>
        <end position="93"/>
    </location>
</feature>
<keyword evidence="1" id="KW-0472">Membrane</keyword>
<evidence type="ECO:0000313" key="3">
    <source>
        <dbReference type="Proteomes" id="UP000007722"/>
    </source>
</evidence>
<feature type="transmembrane region" description="Helical" evidence="1">
    <location>
        <begin position="6"/>
        <end position="29"/>
    </location>
</feature>
<reference evidence="2 3" key="1">
    <citation type="submission" date="2010-05" db="EMBL/GenBank/DDBJ databases">
        <title>Complete sequence of Methanococcus voltae A3.</title>
        <authorList>
            <consortium name="US DOE Joint Genome Institute"/>
            <person name="Lucas S."/>
            <person name="Copeland A."/>
            <person name="Lapidus A."/>
            <person name="Cheng J.-F."/>
            <person name="Bruce D."/>
            <person name="Goodwin L."/>
            <person name="Pitluck S."/>
            <person name="Lowry S."/>
            <person name="Clum A."/>
            <person name="Land M."/>
            <person name="Hauser L."/>
            <person name="Kyrpides N."/>
            <person name="Mikhailova N."/>
            <person name="Whitman W.B."/>
            <person name="Woyke T."/>
        </authorList>
    </citation>
    <scope>NUCLEOTIDE SEQUENCE [LARGE SCALE GENOMIC DNA]</scope>
    <source>
        <strain evidence="3">ATCC BAA-1334 / A3</strain>
    </source>
</reference>
<dbReference type="OrthoDB" id="377720at2157"/>
<proteinExistence type="predicted"/>
<accession>D7DSJ3</accession>
<organism evidence="2 3">
    <name type="scientific">Methanococcus voltae (strain ATCC BAA-1334 / A3)</name>
    <dbReference type="NCBI Taxonomy" id="456320"/>
    <lineage>
        <taxon>Archaea</taxon>
        <taxon>Methanobacteriati</taxon>
        <taxon>Methanobacteriota</taxon>
        <taxon>Methanomada group</taxon>
        <taxon>Methanococci</taxon>
        <taxon>Methanococcales</taxon>
        <taxon>Methanococcaceae</taxon>
        <taxon>Methanococcus</taxon>
    </lineage>
</organism>
<sequence length="194" mass="22781">MEYISSFMIIGLLLFAIVDFYFSITGNYIKRNIKPLYTYKCYVLLPLGLLLGLLAYYDFYSYLANFELLGLDLRFYVALFGQFIFLFSVLCILHENYKLKDEFTSKNNGNEYDKEYDGNKGDTTIEDNAKNTPNGNTNMYKLSKYLVYFLLIITGFPKLLINMYNFQDYQSYIIIIGVILFFILYAVSKSKNKY</sequence>
<feature type="transmembrane region" description="Helical" evidence="1">
    <location>
        <begin position="169"/>
        <end position="187"/>
    </location>
</feature>
<keyword evidence="3" id="KW-1185">Reference proteome</keyword>
<protein>
    <submittedName>
        <fullName evidence="2">Uncharacterized protein</fullName>
    </submittedName>
</protein>
<feature type="transmembrane region" description="Helical" evidence="1">
    <location>
        <begin position="145"/>
        <end position="163"/>
    </location>
</feature>
<dbReference type="InParanoid" id="D7DSJ3"/>
<dbReference type="Proteomes" id="UP000007722">
    <property type="component" value="Chromosome"/>
</dbReference>
<evidence type="ECO:0000313" key="2">
    <source>
        <dbReference type="EMBL" id="ADI36103.1"/>
    </source>
</evidence>
<name>D7DSJ3_METV3</name>
<keyword evidence="1" id="KW-0812">Transmembrane</keyword>
<feature type="transmembrane region" description="Helical" evidence="1">
    <location>
        <begin position="41"/>
        <end position="63"/>
    </location>
</feature>
<dbReference type="EMBL" id="CP002057">
    <property type="protein sequence ID" value="ADI36103.1"/>
    <property type="molecule type" value="Genomic_DNA"/>
</dbReference>
<dbReference type="AlphaFoldDB" id="D7DSJ3"/>
<evidence type="ECO:0000256" key="1">
    <source>
        <dbReference type="SAM" id="Phobius"/>
    </source>
</evidence>
<keyword evidence="1" id="KW-1133">Transmembrane helix</keyword>
<gene>
    <name evidence="2" type="ordered locus">Mvol_0443</name>
</gene>
<dbReference type="HOGENOM" id="CLU_1399767_0_0_2"/>
<dbReference type="KEGG" id="mvo:Mvol_0443"/>